<dbReference type="OrthoDB" id="8058801at2759"/>
<dbReference type="AlphaFoldDB" id="A0A9Q1FVH5"/>
<gene>
    <name evidence="2" type="ORF">SKAU_G00083000</name>
</gene>
<protein>
    <submittedName>
        <fullName evidence="2">Uncharacterized protein</fullName>
    </submittedName>
</protein>
<sequence length="141" mass="15975">MPPERIPKVALRWMKRGRPKSTWVRTVDAALKESGLSWDRVQAAVKDRLQWQKIVVALCDPPGTKRTKEPVMSGMTGTMLQYHFGGHKPDTQCLIQSVRSRALNTMDEIRSRHARQAKHARPPCSNTLARSMGPESLQAIY</sequence>
<accession>A0A9Q1FVH5</accession>
<feature type="region of interest" description="Disordered" evidence="1">
    <location>
        <begin position="113"/>
        <end position="141"/>
    </location>
</feature>
<dbReference type="EMBL" id="JAINUF010000003">
    <property type="protein sequence ID" value="KAJ8368272.1"/>
    <property type="molecule type" value="Genomic_DNA"/>
</dbReference>
<evidence type="ECO:0000313" key="2">
    <source>
        <dbReference type="EMBL" id="KAJ8368272.1"/>
    </source>
</evidence>
<evidence type="ECO:0000256" key="1">
    <source>
        <dbReference type="SAM" id="MobiDB-lite"/>
    </source>
</evidence>
<keyword evidence="3" id="KW-1185">Reference proteome</keyword>
<comment type="caution">
    <text evidence="2">The sequence shown here is derived from an EMBL/GenBank/DDBJ whole genome shotgun (WGS) entry which is preliminary data.</text>
</comment>
<evidence type="ECO:0000313" key="3">
    <source>
        <dbReference type="Proteomes" id="UP001152622"/>
    </source>
</evidence>
<organism evidence="2 3">
    <name type="scientific">Synaphobranchus kaupii</name>
    <name type="common">Kaup's arrowtooth eel</name>
    <dbReference type="NCBI Taxonomy" id="118154"/>
    <lineage>
        <taxon>Eukaryota</taxon>
        <taxon>Metazoa</taxon>
        <taxon>Chordata</taxon>
        <taxon>Craniata</taxon>
        <taxon>Vertebrata</taxon>
        <taxon>Euteleostomi</taxon>
        <taxon>Actinopterygii</taxon>
        <taxon>Neopterygii</taxon>
        <taxon>Teleostei</taxon>
        <taxon>Anguilliformes</taxon>
        <taxon>Synaphobranchidae</taxon>
        <taxon>Synaphobranchus</taxon>
    </lineage>
</organism>
<name>A0A9Q1FVH5_SYNKA</name>
<reference evidence="2" key="1">
    <citation type="journal article" date="2023" name="Science">
        <title>Genome structures resolve the early diversification of teleost fishes.</title>
        <authorList>
            <person name="Parey E."/>
            <person name="Louis A."/>
            <person name="Montfort J."/>
            <person name="Bouchez O."/>
            <person name="Roques C."/>
            <person name="Iampietro C."/>
            <person name="Lluch J."/>
            <person name="Castinel A."/>
            <person name="Donnadieu C."/>
            <person name="Desvignes T."/>
            <person name="Floi Bucao C."/>
            <person name="Jouanno E."/>
            <person name="Wen M."/>
            <person name="Mejri S."/>
            <person name="Dirks R."/>
            <person name="Jansen H."/>
            <person name="Henkel C."/>
            <person name="Chen W.J."/>
            <person name="Zahm M."/>
            <person name="Cabau C."/>
            <person name="Klopp C."/>
            <person name="Thompson A.W."/>
            <person name="Robinson-Rechavi M."/>
            <person name="Braasch I."/>
            <person name="Lecointre G."/>
            <person name="Bobe J."/>
            <person name="Postlethwait J.H."/>
            <person name="Berthelot C."/>
            <person name="Roest Crollius H."/>
            <person name="Guiguen Y."/>
        </authorList>
    </citation>
    <scope>NUCLEOTIDE SEQUENCE</scope>
    <source>
        <strain evidence="2">WJC10195</strain>
    </source>
</reference>
<dbReference type="Proteomes" id="UP001152622">
    <property type="component" value="Chromosome 3"/>
</dbReference>
<proteinExistence type="predicted"/>